<accession>A0A8B5Y5V1</accession>
<proteinExistence type="predicted"/>
<dbReference type="Proteomes" id="UP000435910">
    <property type="component" value="Unassembled WGS sequence"/>
</dbReference>
<comment type="caution">
    <text evidence="1">The sequence shown here is derived from an EMBL/GenBank/DDBJ whole genome shotgun (WGS) entry which is preliminary data.</text>
</comment>
<protein>
    <recommendedName>
        <fullName evidence="3">SDR family NAD(P)-dependent oxidoreductase</fullName>
    </recommendedName>
</protein>
<organism evidence="1 2">
    <name type="scientific">Bacillus licheniformis</name>
    <dbReference type="NCBI Taxonomy" id="1402"/>
    <lineage>
        <taxon>Bacteria</taxon>
        <taxon>Bacillati</taxon>
        <taxon>Bacillota</taxon>
        <taxon>Bacilli</taxon>
        <taxon>Bacillales</taxon>
        <taxon>Bacillaceae</taxon>
        <taxon>Bacillus</taxon>
    </lineage>
</organism>
<evidence type="ECO:0000313" key="2">
    <source>
        <dbReference type="Proteomes" id="UP000435910"/>
    </source>
</evidence>
<reference evidence="1 2" key="1">
    <citation type="submission" date="2019-06" db="EMBL/GenBank/DDBJ databases">
        <title>Genome sequence analysis of &gt;100 Bacillus licheniformis strains suggests intrinsic resistance to this species.</title>
        <authorList>
            <person name="Wels M."/>
            <person name="Siezen R.J."/>
            <person name="Johansen E."/>
            <person name="Stuer-Lauridsen B."/>
            <person name="Bjerre K."/>
            <person name="Nielsen B.K.K."/>
        </authorList>
    </citation>
    <scope>NUCLEOTIDE SEQUENCE [LARGE SCALE GENOMIC DNA]</scope>
    <source>
        <strain evidence="1 2">BAC-16736</strain>
    </source>
</reference>
<evidence type="ECO:0000313" key="1">
    <source>
        <dbReference type="EMBL" id="TWL20999.1"/>
    </source>
</evidence>
<dbReference type="Pfam" id="PF00106">
    <property type="entry name" value="adh_short"/>
    <property type="match status" value="1"/>
</dbReference>
<dbReference type="SUPFAM" id="SSF51735">
    <property type="entry name" value="NAD(P)-binding Rossmann-fold domains"/>
    <property type="match status" value="1"/>
</dbReference>
<gene>
    <name evidence="1" type="ORF">CHCC16736_2283</name>
</gene>
<evidence type="ECO:0008006" key="3">
    <source>
        <dbReference type="Google" id="ProtNLM"/>
    </source>
</evidence>
<name>A0A8B5Y5V1_BACLI</name>
<dbReference type="EMBL" id="NILC01000033">
    <property type="protein sequence ID" value="TWL20999.1"/>
    <property type="molecule type" value="Genomic_DNA"/>
</dbReference>
<dbReference type="InterPro" id="IPR002347">
    <property type="entry name" value="SDR_fam"/>
</dbReference>
<dbReference type="Gene3D" id="3.40.50.720">
    <property type="entry name" value="NAD(P)-binding Rossmann-like Domain"/>
    <property type="match status" value="1"/>
</dbReference>
<dbReference type="AlphaFoldDB" id="A0A8B5Y5V1"/>
<sequence length="47" mass="4983">MNSKETVVITGGAKGIGRDLVAAYAQKGFIVVFADVLKEEVNSLKKS</sequence>
<dbReference type="InterPro" id="IPR036291">
    <property type="entry name" value="NAD(P)-bd_dom_sf"/>
</dbReference>